<organism evidence="1 2">
    <name type="scientific">Portibacter lacus</name>
    <dbReference type="NCBI Taxonomy" id="1099794"/>
    <lineage>
        <taxon>Bacteria</taxon>
        <taxon>Pseudomonadati</taxon>
        <taxon>Bacteroidota</taxon>
        <taxon>Saprospiria</taxon>
        <taxon>Saprospirales</taxon>
        <taxon>Haliscomenobacteraceae</taxon>
        <taxon>Portibacter</taxon>
    </lineage>
</organism>
<dbReference type="InterPro" id="IPR011250">
    <property type="entry name" value="OMP/PagP_B-barrel"/>
</dbReference>
<name>A0AA37SMB0_9BACT</name>
<dbReference type="RefSeq" id="WP_235295288.1">
    <property type="nucleotide sequence ID" value="NZ_BSOH01000006.1"/>
</dbReference>
<dbReference type="EMBL" id="BSOH01000006">
    <property type="protein sequence ID" value="GLR16555.1"/>
    <property type="molecule type" value="Genomic_DNA"/>
</dbReference>
<proteinExistence type="predicted"/>
<protein>
    <recommendedName>
        <fullName evidence="3">Outer membrane protein beta-barrel domain-containing protein</fullName>
    </recommendedName>
</protein>
<dbReference type="AlphaFoldDB" id="A0AA37SMB0"/>
<comment type="caution">
    <text evidence="1">The sequence shown here is derived from an EMBL/GenBank/DDBJ whole genome shotgun (WGS) entry which is preliminary data.</text>
</comment>
<gene>
    <name evidence="1" type="ORF">GCM10007940_11700</name>
</gene>
<accession>A0AA37SMB0</accession>
<dbReference type="SUPFAM" id="SSF56925">
    <property type="entry name" value="OMPA-like"/>
    <property type="match status" value="1"/>
</dbReference>
<evidence type="ECO:0000313" key="1">
    <source>
        <dbReference type="EMBL" id="GLR16555.1"/>
    </source>
</evidence>
<evidence type="ECO:0000313" key="2">
    <source>
        <dbReference type="Proteomes" id="UP001156666"/>
    </source>
</evidence>
<dbReference type="Proteomes" id="UP001156666">
    <property type="component" value="Unassembled WGS sequence"/>
</dbReference>
<sequence length="181" mass="21164">MRLFVIIIILLSPAILFSQLIRPGISFTYIPFFGTDNPSERYDELTLNVNSLYAINKRHNIGIQYLNIWTRGSSYSISDEKHTYYLAGLFYQFDILKESSNEWFPEVSINYGNYCPCGNFDPFERPSLIYIGYGMGFDYKIYKNLYLDLGFHWYQPIAGVQKEDSAYSYTQYVLGVSYLLK</sequence>
<evidence type="ECO:0008006" key="3">
    <source>
        <dbReference type="Google" id="ProtNLM"/>
    </source>
</evidence>
<reference evidence="1" key="2">
    <citation type="submission" date="2023-01" db="EMBL/GenBank/DDBJ databases">
        <title>Draft genome sequence of Portibacter lacus strain NBRC 108769.</title>
        <authorList>
            <person name="Sun Q."/>
            <person name="Mori K."/>
        </authorList>
    </citation>
    <scope>NUCLEOTIDE SEQUENCE</scope>
    <source>
        <strain evidence="1">NBRC 108769</strain>
    </source>
</reference>
<keyword evidence="2" id="KW-1185">Reference proteome</keyword>
<reference evidence="1" key="1">
    <citation type="journal article" date="2014" name="Int. J. Syst. Evol. Microbiol.">
        <title>Complete genome sequence of Corynebacterium casei LMG S-19264T (=DSM 44701T), isolated from a smear-ripened cheese.</title>
        <authorList>
            <consortium name="US DOE Joint Genome Institute (JGI-PGF)"/>
            <person name="Walter F."/>
            <person name="Albersmeier A."/>
            <person name="Kalinowski J."/>
            <person name="Ruckert C."/>
        </authorList>
    </citation>
    <scope>NUCLEOTIDE SEQUENCE</scope>
    <source>
        <strain evidence="1">NBRC 108769</strain>
    </source>
</reference>